<dbReference type="UniPathway" id="UPA00094"/>
<feature type="domain" description="Carrier" evidence="9">
    <location>
        <begin position="2612"/>
        <end position="2687"/>
    </location>
</feature>
<dbReference type="GO" id="GO:0006633">
    <property type="term" value="P:fatty acid biosynthetic process"/>
    <property type="evidence" value="ECO:0007669"/>
    <property type="project" value="UniProtKB-UniPathway"/>
</dbReference>
<dbReference type="PANTHER" id="PTHR45681">
    <property type="entry name" value="POLYKETIDE SYNTHASE 44-RELATED"/>
    <property type="match status" value="1"/>
</dbReference>
<evidence type="ECO:0000256" key="2">
    <source>
        <dbReference type="ARBA" id="ARBA00022553"/>
    </source>
</evidence>
<dbReference type="Gene3D" id="3.30.70.3290">
    <property type="match status" value="1"/>
</dbReference>
<dbReference type="InterPro" id="IPR014043">
    <property type="entry name" value="Acyl_transferase_dom"/>
</dbReference>
<dbReference type="SMART" id="SM00823">
    <property type="entry name" value="PKS_PP"/>
    <property type="match status" value="1"/>
</dbReference>
<evidence type="ECO:0000256" key="6">
    <source>
        <dbReference type="ARBA" id="ARBA00023315"/>
    </source>
</evidence>
<dbReference type="PROSITE" id="PS52004">
    <property type="entry name" value="KS3_2"/>
    <property type="match status" value="1"/>
</dbReference>
<dbReference type="PROSITE" id="PS50075">
    <property type="entry name" value="CARRIER"/>
    <property type="match status" value="1"/>
</dbReference>
<dbReference type="InterPro" id="IPR032821">
    <property type="entry name" value="PKS_assoc"/>
</dbReference>
<feature type="active site" description="Proton donor; for dehydratase activity" evidence="7">
    <location>
        <position position="1203"/>
    </location>
</feature>
<dbReference type="PANTHER" id="PTHR45681:SF6">
    <property type="entry name" value="POLYKETIDE SYNTHASE 37"/>
    <property type="match status" value="1"/>
</dbReference>
<dbReference type="Pfam" id="PF00109">
    <property type="entry name" value="ketoacyl-synt"/>
    <property type="match status" value="1"/>
</dbReference>
<dbReference type="InterPro" id="IPR020807">
    <property type="entry name" value="PKS_DH"/>
</dbReference>
<reference evidence="13" key="1">
    <citation type="submission" date="2021-02" db="EMBL/GenBank/DDBJ databases">
        <authorList>
            <person name="Nowell W R."/>
        </authorList>
    </citation>
    <scope>NUCLEOTIDE SEQUENCE</scope>
</reference>
<feature type="region of interest" description="N-terminal hotdog fold" evidence="7">
    <location>
        <begin position="966"/>
        <end position="1125"/>
    </location>
</feature>
<keyword evidence="3" id="KW-0808">Transferase</keyword>
<dbReference type="InterPro" id="IPR018201">
    <property type="entry name" value="Ketoacyl_synth_AS"/>
</dbReference>
<dbReference type="InterPro" id="IPR049552">
    <property type="entry name" value="PKS_DH_N"/>
</dbReference>
<evidence type="ECO:0000313" key="12">
    <source>
        <dbReference type="EMBL" id="CAF0955043.1"/>
    </source>
</evidence>
<dbReference type="Pfam" id="PF00698">
    <property type="entry name" value="Acyl_transf_1"/>
    <property type="match status" value="1"/>
</dbReference>
<dbReference type="Proteomes" id="UP000663832">
    <property type="component" value="Unassembled WGS sequence"/>
</dbReference>
<dbReference type="SMART" id="SM00827">
    <property type="entry name" value="PKS_AT"/>
    <property type="match status" value="1"/>
</dbReference>
<gene>
    <name evidence="12" type="ORF">BJG266_LOCUS13429</name>
    <name evidence="13" type="ORF">QVE165_LOCUS31796</name>
    <name evidence="14" type="ORF">QVE165_LOCUS32490</name>
</gene>
<evidence type="ECO:0000256" key="4">
    <source>
        <dbReference type="ARBA" id="ARBA00022857"/>
    </source>
</evidence>
<dbReference type="InterPro" id="IPR036736">
    <property type="entry name" value="ACP-like_sf"/>
</dbReference>
<dbReference type="EMBL" id="CAJNOM010000288">
    <property type="protein sequence ID" value="CAF1323727.1"/>
    <property type="molecule type" value="Genomic_DNA"/>
</dbReference>
<dbReference type="EMBL" id="CAJNOI010000054">
    <property type="protein sequence ID" value="CAF0955043.1"/>
    <property type="molecule type" value="Genomic_DNA"/>
</dbReference>
<evidence type="ECO:0008006" key="16">
    <source>
        <dbReference type="Google" id="ProtNLM"/>
    </source>
</evidence>
<feature type="domain" description="PKS/mFAS DH" evidence="11">
    <location>
        <begin position="966"/>
        <end position="1297"/>
    </location>
</feature>
<evidence type="ECO:0000259" key="9">
    <source>
        <dbReference type="PROSITE" id="PS50075"/>
    </source>
</evidence>
<keyword evidence="4" id="KW-0521">NADP</keyword>
<dbReference type="InterPro" id="IPR020843">
    <property type="entry name" value="ER"/>
</dbReference>
<dbReference type="SUPFAM" id="SSF53335">
    <property type="entry name" value="S-adenosyl-L-methionine-dependent methyltransferases"/>
    <property type="match status" value="1"/>
</dbReference>
<dbReference type="Pfam" id="PF02801">
    <property type="entry name" value="Ketoacyl-synt_C"/>
    <property type="match status" value="1"/>
</dbReference>
<sequence>MTPTSTILEPVAIVGIACEFAGDIHSPNDLWLALDESRDVGSEIPRDRLDIDSYCAHMFNMDNNQTLQKKLIRRGYFLSNNQWDTFEAGFFGLSDAEAGSIDPCHRLLMLKFVHLLDDAGYNIEKMHGSRTSVHIGQFSTDHAYTLIRMEPEYRSRFHGPNSSLYNAAARLSYHFNLQGPNVSLDVACSSSLEAVHMAVESLRTYEADIAVCGGVNGTFAPESVFHASNIGALSPDGRSRSFSVDANGYAKGDGLGLIMLKRLSDAERDGDRIYCVIRDILSNHDGNEDKSNYVVPSAAGQTRLLTDVYKRTKFDPQRIFYVEAHGTGTPIGDPIEANCLGRFFNRSSLEPPLLIGSVKSNLGHTEGAAGIAGLIKVAMCMHHRAIPPNMQFTSLNPRIEAQRYNLHVVQHSVPFPPSTDTDTIAIAINSFGMGGNNVHAIVEEYRSSAKNSVINKYANGHANEHHQIENKQHFIFLFSTKSRKSLKDQVAQFNQWLQKRPTSDVNDDHAFFQRISQQLLLRRTISYMHLAIFVFANRHQLQQQLDAFLADQTISGLAFKLRPTIALSQKICFVFSGQGPQWWAMGRQLYESEPVFTQWIQLIDNEMTKINNGEWRLLEELIEKKNEQESHINDTNIAQPALFAIQVALAALLVSWNIYPSTIVSQSAGDQAAAFVAGRLTLQEAVRIVYHRSRLQNRNTRQGGCMLAISMSEEEVQNNLLKDIEHLVCIATINSPRSIALSGDEKTIDELQQRLSTFYPNVFNARLRIENAFHSYQMDRFDIEKELLSSLSDIRGLPLKDPQQMFNPKCAEARLYSSVIGGKLSNEMPVDAHYWWTNVRQAVRFYDAIASIAQNDDVSVFLELSPHPVLATSIQECYQLINQQPLILPTLKRKENEQITLLTSLALLTISSDIWQRYFHTRNILSSDEDEAFFDDFPLYAFDLSSCWYESKDAVVKRLANRIPTHPLLGVRQLIGQTTATWKSLININLPQYAYLKDHKIQDAILFPATALLEIVTAGYQQLFQSFDKKEQSLIILEEIKFVKALVLTQHELTEVFTQIDMPKREWSIYSRPWTSAGSDCMHSSGMASNDFIGSFLDQQALSQYSLNEFTLHAHGRINMDNTQQKPNTILTTDMIIDTTWSTHDTSNFYRYASIRGYQFGPLFQNMNFLQGTTSTVTAQVSNDLTKINDLSSYYLLHPSVLDACFHPLIALLPGTDTTFLPISIQKFVSSTNKNLSYSNIEMRGNYHDNVCGLSEEQAHTCDIIILSSGDKNSSSKEIICTVEGFVTQQIQGTRSGRWTLEKSIFDKLNITVDLPSVDHKEHIDSLVKDYSMKQVWNDLPIITSVADLFPSPEKIFNTKIDIVSNQDLVESIEPFNKLAAYYAQLSLKELDLSLVDDQYRPLLSACHLLTSLLCEQVTFHSTQLCLVQLLKRFSRLEPILTLLNAYGSRLKAIFTGQQSGVDVFVGNDDTGRILQQVKNIMSANKTQMVFDAIDQHLRVEHKRSSDGSLSHYRWRICWFASSECSDVLPILDLLLNLSCHTDLLIDFHYVNMDTTQLAQAEQIFETRLADQTRLSITYDQTLDLFNNETFTKIPNESFDIIFAANQLPRNEDLAESLISLRRLLVPNGLLLLLELIGVPLYFDLILGLLDQWWSPLNNTRALNDIQQWVTVLKQIGGFTTITPIWSQYESTLIIAQKTMSHEILQTLAERKHQRWLLFARNDIGSLGHTITTFLPCTNYQFFDIRNPITELICSAIEEMVTTYTQLYIVFAWPLEQTLLDGNGDLAFKQHEEIMCSILSLMLQTIHTKSSHFYPFVFVLTHHGQHNIGSDCNIITSPIIGLARSLMIEYERNRLKLIDLQSPLTSINKPIFVRALIQHMMSSRYSNNTSEIVLHLDTNENQVRHITWHYEMLQKSVDDDNNEQEKSKYEQISIIPKRDADQKPFRICVPPSRFPSEITWIEEDREKELLRAGMVEVRVHCVGINFRDVLKSRGRYPHTRTFAQPDEDQPKVNQDTEPGSDFVGTIVRVGPTTTSFQVGDHVVGATSLGTYHSHIMINSQLIIRIPSDFPLTDEQLCGMPTPILTVIYSLRYRVHLQAGQTVLIHAATGAAGQMCIQYCQYIGARVIATAGSEEKRRFLREYYGIEHVFNSRDTSFVNDIHRILPQGVDVIINSLSGNLLKESIKLLAYHGNFVEWGKRDIYDNNNLSMFQLRSDCSFHVIDFVALLDHVSPLVRLMFEEAIDLFIRRKLRAVEPTVIYEPSQVIEALLRCNSGQVVGKTVFRISSSDQLLNINKKQSNSLLKVVNDNTMFPSEVCNQGTILISGGFGGLGLTMSRWMIEKRGVKRIALMSRRTLVELEQPSNPQYDDWLRLKRTVNEYNAHVDVAQADVTNFQQVHDLIVRLNQSSYPVRGIIHSAVIAEDRTLSNLTQEHLTRVLAPKAHGAWILHQVTQLTHTPLHFFIMFSSIRNHLLELASAGYNAGNQFLDALAHYRMQKLNLPALSISLPAVSGAGMFHRQREWLTTFQTTQGFELVPTVVVYELIERFHKHQNTCPCPIVFAVNWQTLYERRHKLATFQLARIAQQRFVEMKLSNTSAISRIDSTINSDLNQKETIIERAHVAVARLLGAVSVDRILIDRSLVSQGMDSLAAISLYNWLGQETGVYIPLADLLQGYSIERIATVIYNKLHDQQQVTTSIATEHNVDSDLIDENNIKLSNTSIHTSTENIICLQRPLQSNSSVLFYIAEQAISNTDESFTLFMHKLSEQQSQTASATIYVIQIPLTISDTSTSTYAQNMISQMRRIQPRGPYHLVANRNKQEEIIAHEMIRQLNNHSKIIDVRLILLDD</sequence>
<evidence type="ECO:0000256" key="3">
    <source>
        <dbReference type="ARBA" id="ARBA00022679"/>
    </source>
</evidence>
<dbReference type="Gene3D" id="3.40.366.10">
    <property type="entry name" value="Malonyl-Coenzyme A Acyl Carrier Protein, domain 2"/>
    <property type="match status" value="1"/>
</dbReference>
<dbReference type="InterPro" id="IPR036291">
    <property type="entry name" value="NAD(P)-bd_dom_sf"/>
</dbReference>
<dbReference type="InterPro" id="IPR057326">
    <property type="entry name" value="KR_dom"/>
</dbReference>
<dbReference type="InterPro" id="IPR013968">
    <property type="entry name" value="PKS_KR"/>
</dbReference>
<keyword evidence="15" id="KW-1185">Reference proteome</keyword>
<dbReference type="SUPFAM" id="SSF47336">
    <property type="entry name" value="ACP-like"/>
    <property type="match status" value="1"/>
</dbReference>
<dbReference type="CDD" id="cd00833">
    <property type="entry name" value="PKS"/>
    <property type="match status" value="1"/>
</dbReference>
<protein>
    <recommendedName>
        <fullName evidence="16">Polyketide synthase</fullName>
    </recommendedName>
</protein>
<dbReference type="SUPFAM" id="SSF55048">
    <property type="entry name" value="Probable ACP-binding domain of malonyl-CoA ACP transacylase"/>
    <property type="match status" value="1"/>
</dbReference>
<dbReference type="InterPro" id="IPR013154">
    <property type="entry name" value="ADH-like_N"/>
</dbReference>
<evidence type="ECO:0000313" key="14">
    <source>
        <dbReference type="EMBL" id="CAF1323727.1"/>
    </source>
</evidence>
<comment type="caution">
    <text evidence="13">The sequence shown here is derived from an EMBL/GenBank/DDBJ whole genome shotgun (WGS) entry which is preliminary data.</text>
</comment>
<dbReference type="Gene3D" id="3.40.50.1820">
    <property type="entry name" value="alpha/beta hydrolase"/>
    <property type="match status" value="1"/>
</dbReference>
<dbReference type="Pfam" id="PF08659">
    <property type="entry name" value="KR"/>
    <property type="match status" value="1"/>
</dbReference>
<evidence type="ECO:0000313" key="13">
    <source>
        <dbReference type="EMBL" id="CAF1311110.1"/>
    </source>
</evidence>
<dbReference type="SMART" id="SM00829">
    <property type="entry name" value="PKS_ER"/>
    <property type="match status" value="1"/>
</dbReference>
<dbReference type="InterPro" id="IPR013149">
    <property type="entry name" value="ADH-like_C"/>
</dbReference>
<dbReference type="SMART" id="SM00822">
    <property type="entry name" value="PKS_KR"/>
    <property type="match status" value="1"/>
</dbReference>
<dbReference type="Gene3D" id="3.40.47.10">
    <property type="match status" value="1"/>
</dbReference>
<dbReference type="Pfam" id="PF21089">
    <property type="entry name" value="PKS_DH_N"/>
    <property type="match status" value="1"/>
</dbReference>
<dbReference type="GO" id="GO:0016491">
    <property type="term" value="F:oxidoreductase activity"/>
    <property type="evidence" value="ECO:0007669"/>
    <property type="project" value="InterPro"/>
</dbReference>
<dbReference type="InterPro" id="IPR029058">
    <property type="entry name" value="AB_hydrolase_fold"/>
</dbReference>
<dbReference type="PROSITE" id="PS52019">
    <property type="entry name" value="PKS_MFAS_DH"/>
    <property type="match status" value="1"/>
</dbReference>
<dbReference type="Pfam" id="PF00107">
    <property type="entry name" value="ADH_zinc_N"/>
    <property type="match status" value="1"/>
</dbReference>
<evidence type="ECO:0000256" key="7">
    <source>
        <dbReference type="PROSITE-ProRule" id="PRU01363"/>
    </source>
</evidence>
<dbReference type="GO" id="GO:0004315">
    <property type="term" value="F:3-oxoacyl-[acyl-carrier-protein] synthase activity"/>
    <property type="evidence" value="ECO:0007669"/>
    <property type="project" value="InterPro"/>
</dbReference>
<dbReference type="GO" id="GO:0044550">
    <property type="term" value="P:secondary metabolite biosynthetic process"/>
    <property type="evidence" value="ECO:0007669"/>
    <property type="project" value="UniProtKB-ARBA"/>
</dbReference>
<dbReference type="Pfam" id="PF08240">
    <property type="entry name" value="ADH_N"/>
    <property type="match status" value="1"/>
</dbReference>
<feature type="region of interest" description="Disordered" evidence="8">
    <location>
        <begin position="1999"/>
        <end position="2018"/>
    </location>
</feature>
<proteinExistence type="predicted"/>
<dbReference type="SMART" id="SM00825">
    <property type="entry name" value="PKS_KS"/>
    <property type="match status" value="1"/>
</dbReference>
<dbReference type="InterPro" id="IPR050444">
    <property type="entry name" value="Polyketide_Synthase"/>
</dbReference>
<organism evidence="13 15">
    <name type="scientific">Adineta steineri</name>
    <dbReference type="NCBI Taxonomy" id="433720"/>
    <lineage>
        <taxon>Eukaryota</taxon>
        <taxon>Metazoa</taxon>
        <taxon>Spiralia</taxon>
        <taxon>Gnathifera</taxon>
        <taxon>Rotifera</taxon>
        <taxon>Eurotatoria</taxon>
        <taxon>Bdelloidea</taxon>
        <taxon>Adinetida</taxon>
        <taxon>Adinetidae</taxon>
        <taxon>Adineta</taxon>
    </lineage>
</organism>
<dbReference type="InterPro" id="IPR042104">
    <property type="entry name" value="PKS_dehydratase_sf"/>
</dbReference>
<evidence type="ECO:0000256" key="8">
    <source>
        <dbReference type="SAM" id="MobiDB-lite"/>
    </source>
</evidence>
<dbReference type="InterPro" id="IPR049551">
    <property type="entry name" value="PKS_DH_C"/>
</dbReference>
<evidence type="ECO:0000259" key="11">
    <source>
        <dbReference type="PROSITE" id="PS52019"/>
    </source>
</evidence>
<keyword evidence="5" id="KW-0511">Multifunctional enzyme</keyword>
<dbReference type="PROSITE" id="PS00606">
    <property type="entry name" value="KS3_1"/>
    <property type="match status" value="1"/>
</dbReference>
<dbReference type="Pfam" id="PF14765">
    <property type="entry name" value="PS-DH"/>
    <property type="match status" value="1"/>
</dbReference>
<dbReference type="InterPro" id="IPR020806">
    <property type="entry name" value="PKS_PP-bd"/>
</dbReference>
<dbReference type="InterPro" id="IPR001227">
    <property type="entry name" value="Ac_transferase_dom_sf"/>
</dbReference>
<dbReference type="EMBL" id="CAJNOM010000275">
    <property type="protein sequence ID" value="CAF1311110.1"/>
    <property type="molecule type" value="Genomic_DNA"/>
</dbReference>
<dbReference type="Gene3D" id="3.90.180.10">
    <property type="entry name" value="Medium-chain alcohol dehydrogenases, catalytic domain"/>
    <property type="match status" value="1"/>
</dbReference>
<dbReference type="InterPro" id="IPR020841">
    <property type="entry name" value="PKS_Beta-ketoAc_synthase_dom"/>
</dbReference>
<dbReference type="Gene3D" id="3.10.129.110">
    <property type="entry name" value="Polyketide synthase dehydratase"/>
    <property type="match status" value="1"/>
</dbReference>
<keyword evidence="1" id="KW-0596">Phosphopantetheine</keyword>
<dbReference type="InterPro" id="IPR009081">
    <property type="entry name" value="PP-bd_ACP"/>
</dbReference>
<dbReference type="InterPro" id="IPR011032">
    <property type="entry name" value="GroES-like_sf"/>
</dbReference>
<dbReference type="SUPFAM" id="SSF52151">
    <property type="entry name" value="FabD/lysophospholipase-like"/>
    <property type="match status" value="1"/>
</dbReference>
<name>A0A815E7Z4_9BILA</name>
<dbReference type="SUPFAM" id="SSF53901">
    <property type="entry name" value="Thiolase-like"/>
    <property type="match status" value="1"/>
</dbReference>
<dbReference type="InterPro" id="IPR029063">
    <property type="entry name" value="SAM-dependent_MTases_sf"/>
</dbReference>
<evidence type="ECO:0000313" key="15">
    <source>
        <dbReference type="Proteomes" id="UP000663832"/>
    </source>
</evidence>
<dbReference type="SMART" id="SM00826">
    <property type="entry name" value="PKS_DH"/>
    <property type="match status" value="1"/>
</dbReference>
<dbReference type="SUPFAM" id="SSF50129">
    <property type="entry name" value="GroES-like"/>
    <property type="match status" value="1"/>
</dbReference>
<dbReference type="InterPro" id="IPR016039">
    <property type="entry name" value="Thiolase-like"/>
</dbReference>
<dbReference type="SUPFAM" id="SSF51735">
    <property type="entry name" value="NAD(P)-binding Rossmann-fold domains"/>
    <property type="match status" value="2"/>
</dbReference>
<feature type="domain" description="Ketosynthase family 3 (KS3)" evidence="10">
    <location>
        <begin position="8"/>
        <end position="444"/>
    </location>
</feature>
<dbReference type="InterPro" id="IPR016036">
    <property type="entry name" value="Malonyl_transacylase_ACP-bd"/>
</dbReference>
<dbReference type="Pfam" id="PF00550">
    <property type="entry name" value="PP-binding"/>
    <property type="match status" value="1"/>
</dbReference>
<dbReference type="InterPro" id="IPR016035">
    <property type="entry name" value="Acyl_Trfase/lysoPLipase"/>
</dbReference>
<evidence type="ECO:0000256" key="5">
    <source>
        <dbReference type="ARBA" id="ARBA00023268"/>
    </source>
</evidence>
<keyword evidence="6" id="KW-0012">Acyltransferase</keyword>
<dbReference type="GO" id="GO:0031177">
    <property type="term" value="F:phosphopantetheine binding"/>
    <property type="evidence" value="ECO:0007669"/>
    <property type="project" value="InterPro"/>
</dbReference>
<dbReference type="InterPro" id="IPR014030">
    <property type="entry name" value="Ketoacyl_synth_N"/>
</dbReference>
<dbReference type="Pfam" id="PF16197">
    <property type="entry name" value="KAsynt_C_assoc"/>
    <property type="match status" value="1"/>
</dbReference>
<keyword evidence="2" id="KW-0597">Phosphoprotein</keyword>
<dbReference type="Gene3D" id="3.40.50.720">
    <property type="entry name" value="NAD(P)-binding Rossmann-like Domain"/>
    <property type="match status" value="2"/>
</dbReference>
<dbReference type="InterPro" id="IPR049900">
    <property type="entry name" value="PKS_mFAS_DH"/>
</dbReference>
<accession>A0A815E7Z4</accession>
<dbReference type="Gene3D" id="3.40.50.150">
    <property type="entry name" value="Vaccinia Virus protein VP39"/>
    <property type="match status" value="1"/>
</dbReference>
<dbReference type="CDD" id="cd05195">
    <property type="entry name" value="enoyl_red"/>
    <property type="match status" value="1"/>
</dbReference>
<dbReference type="OrthoDB" id="3509362at2759"/>
<evidence type="ECO:0000259" key="10">
    <source>
        <dbReference type="PROSITE" id="PS52004"/>
    </source>
</evidence>
<dbReference type="InterPro" id="IPR014031">
    <property type="entry name" value="Ketoacyl_synth_C"/>
</dbReference>
<feature type="active site" description="Proton acceptor; for dehydratase activity" evidence="7">
    <location>
        <position position="999"/>
    </location>
</feature>
<evidence type="ECO:0000256" key="1">
    <source>
        <dbReference type="ARBA" id="ARBA00022450"/>
    </source>
</evidence>
<dbReference type="Proteomes" id="UP000663877">
    <property type="component" value="Unassembled WGS sequence"/>
</dbReference>
<feature type="region of interest" description="C-terminal hotdog fold" evidence="7">
    <location>
        <begin position="1141"/>
        <end position="1297"/>
    </location>
</feature>